<dbReference type="Proteomes" id="UP000789342">
    <property type="component" value="Unassembled WGS sequence"/>
</dbReference>
<dbReference type="PANTHER" id="PTHR47845:SF1">
    <property type="entry name" value="NUCLEAR SPECKLE SPLICING REGULATORY PROTEIN 1 HOMOLOG"/>
    <property type="match status" value="1"/>
</dbReference>
<keyword evidence="1" id="KW-0175">Coiled coil</keyword>
<feature type="non-terminal residue" evidence="3">
    <location>
        <position position="148"/>
    </location>
</feature>
<dbReference type="PANTHER" id="PTHR47845">
    <property type="entry name" value="NUCLEAR SPECKLE SPLICING REGULATORY PROTEIN 1 HOMOLOG"/>
    <property type="match status" value="1"/>
</dbReference>
<accession>A0A9N8WSI4</accession>
<proteinExistence type="predicted"/>
<evidence type="ECO:0000313" key="4">
    <source>
        <dbReference type="Proteomes" id="UP000789342"/>
    </source>
</evidence>
<evidence type="ECO:0000313" key="3">
    <source>
        <dbReference type="EMBL" id="CAG8495333.1"/>
    </source>
</evidence>
<feature type="coiled-coil region" evidence="1">
    <location>
        <begin position="85"/>
        <end position="126"/>
    </location>
</feature>
<dbReference type="AlphaFoldDB" id="A0A9N8WSI4"/>
<protein>
    <submittedName>
        <fullName evidence="3">7680_t:CDS:1</fullName>
    </submittedName>
</protein>
<feature type="compositionally biased region" description="Polar residues" evidence="2">
    <location>
        <begin position="1"/>
        <end position="11"/>
    </location>
</feature>
<evidence type="ECO:0000256" key="1">
    <source>
        <dbReference type="SAM" id="Coils"/>
    </source>
</evidence>
<name>A0A9N8WSI4_9GLOM</name>
<comment type="caution">
    <text evidence="3">The sequence shown here is derived from an EMBL/GenBank/DDBJ whole genome shotgun (WGS) entry which is preliminary data.</text>
</comment>
<sequence length="148" mass="16946">KLLDQTSSSKTAAIEASRSKKSKSDAIEDDSNDQQPKTDKELTDQARATGKMVMLNDDEQIVDKRQLLSAGLNVIKKKASISRSSDDLSRNRQRRELENQILEAQRKRMEEEKLKEQDLLSKLEIKNDDKAISDARARYLSRKKKNNN</sequence>
<dbReference type="EMBL" id="CAJVPV010001376">
    <property type="protein sequence ID" value="CAG8495333.1"/>
    <property type="molecule type" value="Genomic_DNA"/>
</dbReference>
<dbReference type="InterPro" id="IPR053246">
    <property type="entry name" value="NS_splicing_regulatory_protein"/>
</dbReference>
<keyword evidence="4" id="KW-1185">Reference proteome</keyword>
<organism evidence="3 4">
    <name type="scientific">Acaulospora morrowiae</name>
    <dbReference type="NCBI Taxonomy" id="94023"/>
    <lineage>
        <taxon>Eukaryota</taxon>
        <taxon>Fungi</taxon>
        <taxon>Fungi incertae sedis</taxon>
        <taxon>Mucoromycota</taxon>
        <taxon>Glomeromycotina</taxon>
        <taxon>Glomeromycetes</taxon>
        <taxon>Diversisporales</taxon>
        <taxon>Acaulosporaceae</taxon>
        <taxon>Acaulospora</taxon>
    </lineage>
</organism>
<evidence type="ECO:0000256" key="2">
    <source>
        <dbReference type="SAM" id="MobiDB-lite"/>
    </source>
</evidence>
<reference evidence="3" key="1">
    <citation type="submission" date="2021-06" db="EMBL/GenBank/DDBJ databases">
        <authorList>
            <person name="Kallberg Y."/>
            <person name="Tangrot J."/>
            <person name="Rosling A."/>
        </authorList>
    </citation>
    <scope>NUCLEOTIDE SEQUENCE</scope>
    <source>
        <strain evidence="3">CL551</strain>
    </source>
</reference>
<feature type="region of interest" description="Disordered" evidence="2">
    <location>
        <begin position="1"/>
        <end position="49"/>
    </location>
</feature>
<dbReference type="OrthoDB" id="2446581at2759"/>
<gene>
    <name evidence="3" type="ORF">AMORRO_LOCUS2981</name>
</gene>